<protein>
    <submittedName>
        <fullName evidence="2">Uncharacterized protein</fullName>
    </submittedName>
</protein>
<name>A0AAV2IBX3_LYMST</name>
<feature type="chain" id="PRO_5043864347" evidence="1">
    <location>
        <begin position="19"/>
        <end position="108"/>
    </location>
</feature>
<feature type="signal peptide" evidence="1">
    <location>
        <begin position="1"/>
        <end position="18"/>
    </location>
</feature>
<evidence type="ECO:0000256" key="1">
    <source>
        <dbReference type="SAM" id="SignalP"/>
    </source>
</evidence>
<dbReference type="AlphaFoldDB" id="A0AAV2IBX3"/>
<keyword evidence="1" id="KW-0732">Signal</keyword>
<proteinExistence type="predicted"/>
<comment type="caution">
    <text evidence="2">The sequence shown here is derived from an EMBL/GenBank/DDBJ whole genome shotgun (WGS) entry which is preliminary data.</text>
</comment>
<organism evidence="2 3">
    <name type="scientific">Lymnaea stagnalis</name>
    <name type="common">Great pond snail</name>
    <name type="synonym">Helix stagnalis</name>
    <dbReference type="NCBI Taxonomy" id="6523"/>
    <lineage>
        <taxon>Eukaryota</taxon>
        <taxon>Metazoa</taxon>
        <taxon>Spiralia</taxon>
        <taxon>Lophotrochozoa</taxon>
        <taxon>Mollusca</taxon>
        <taxon>Gastropoda</taxon>
        <taxon>Heterobranchia</taxon>
        <taxon>Euthyneura</taxon>
        <taxon>Panpulmonata</taxon>
        <taxon>Hygrophila</taxon>
        <taxon>Lymnaeoidea</taxon>
        <taxon>Lymnaeidae</taxon>
        <taxon>Lymnaea</taxon>
    </lineage>
</organism>
<keyword evidence="3" id="KW-1185">Reference proteome</keyword>
<evidence type="ECO:0000313" key="3">
    <source>
        <dbReference type="Proteomes" id="UP001497497"/>
    </source>
</evidence>
<dbReference type="EMBL" id="CAXITT010000591">
    <property type="protein sequence ID" value="CAL1544037.1"/>
    <property type="molecule type" value="Genomic_DNA"/>
</dbReference>
<sequence>MRLTLGVILVTVISTVVASVRLIKTAPPAPTADPNKCGGCLTGQVCKVFYPPGGSPSPDCPACAGTRRPVYICIDELPVSTSCSCSCLLEFFPNKEHLIDPKQPPLAK</sequence>
<gene>
    <name evidence="2" type="ORF">GSLYS_00017550001</name>
</gene>
<reference evidence="2 3" key="1">
    <citation type="submission" date="2024-04" db="EMBL/GenBank/DDBJ databases">
        <authorList>
            <consortium name="Genoscope - CEA"/>
            <person name="William W."/>
        </authorList>
    </citation>
    <scope>NUCLEOTIDE SEQUENCE [LARGE SCALE GENOMIC DNA]</scope>
</reference>
<accession>A0AAV2IBX3</accession>
<dbReference type="Proteomes" id="UP001497497">
    <property type="component" value="Unassembled WGS sequence"/>
</dbReference>
<evidence type="ECO:0000313" key="2">
    <source>
        <dbReference type="EMBL" id="CAL1544037.1"/>
    </source>
</evidence>